<organism evidence="1 2">
    <name type="scientific">Leucogyrophana mollusca</name>
    <dbReference type="NCBI Taxonomy" id="85980"/>
    <lineage>
        <taxon>Eukaryota</taxon>
        <taxon>Fungi</taxon>
        <taxon>Dikarya</taxon>
        <taxon>Basidiomycota</taxon>
        <taxon>Agaricomycotina</taxon>
        <taxon>Agaricomycetes</taxon>
        <taxon>Agaricomycetidae</taxon>
        <taxon>Boletales</taxon>
        <taxon>Boletales incertae sedis</taxon>
        <taxon>Leucogyrophana</taxon>
    </lineage>
</organism>
<evidence type="ECO:0000313" key="1">
    <source>
        <dbReference type="EMBL" id="KAH7920785.1"/>
    </source>
</evidence>
<accession>A0ACB8B542</accession>
<gene>
    <name evidence="1" type="ORF">BV22DRAFT_777910</name>
</gene>
<dbReference type="Proteomes" id="UP000790709">
    <property type="component" value="Unassembled WGS sequence"/>
</dbReference>
<sequence>MPFLYKGSHPPMRDSGTRPRIQRQCPHTLFELSHAHHHLLPGLTIVCCLSSVPSVVLLVSQCFTVMDAKVNSYFLSQIHSNMLSGSDLAALTQLYENGGLDSLQTLDGLPSGVQGVIRDTFRNAVRWSFISLIPWVGVACVLSIFLSKTPDLDKNMNEEGRETELRGLHQPLNSTDDESRWARR</sequence>
<comment type="caution">
    <text evidence="1">The sequence shown here is derived from an EMBL/GenBank/DDBJ whole genome shotgun (WGS) entry which is preliminary data.</text>
</comment>
<dbReference type="EMBL" id="MU266559">
    <property type="protein sequence ID" value="KAH7920785.1"/>
    <property type="molecule type" value="Genomic_DNA"/>
</dbReference>
<name>A0ACB8B542_9AGAM</name>
<reference evidence="1" key="1">
    <citation type="journal article" date="2021" name="New Phytol.">
        <title>Evolutionary innovations through gain and loss of genes in the ectomycorrhizal Boletales.</title>
        <authorList>
            <person name="Wu G."/>
            <person name="Miyauchi S."/>
            <person name="Morin E."/>
            <person name="Kuo A."/>
            <person name="Drula E."/>
            <person name="Varga T."/>
            <person name="Kohler A."/>
            <person name="Feng B."/>
            <person name="Cao Y."/>
            <person name="Lipzen A."/>
            <person name="Daum C."/>
            <person name="Hundley H."/>
            <person name="Pangilinan J."/>
            <person name="Johnson J."/>
            <person name="Barry K."/>
            <person name="LaButti K."/>
            <person name="Ng V."/>
            <person name="Ahrendt S."/>
            <person name="Min B."/>
            <person name="Choi I.G."/>
            <person name="Park H."/>
            <person name="Plett J.M."/>
            <person name="Magnuson J."/>
            <person name="Spatafora J.W."/>
            <person name="Nagy L.G."/>
            <person name="Henrissat B."/>
            <person name="Grigoriev I.V."/>
            <person name="Yang Z.L."/>
            <person name="Xu J."/>
            <person name="Martin F.M."/>
        </authorList>
    </citation>
    <scope>NUCLEOTIDE SEQUENCE</scope>
    <source>
        <strain evidence="1">KUC20120723A-06</strain>
    </source>
</reference>
<keyword evidence="2" id="KW-1185">Reference proteome</keyword>
<protein>
    <submittedName>
        <fullName evidence="1">Uncharacterized protein</fullName>
    </submittedName>
</protein>
<evidence type="ECO:0000313" key="2">
    <source>
        <dbReference type="Proteomes" id="UP000790709"/>
    </source>
</evidence>
<proteinExistence type="predicted"/>